<feature type="signal peptide" evidence="2">
    <location>
        <begin position="1"/>
        <end position="19"/>
    </location>
</feature>
<proteinExistence type="predicted"/>
<evidence type="ECO:0000313" key="5">
    <source>
        <dbReference type="Proteomes" id="UP000720189"/>
    </source>
</evidence>
<gene>
    <name evidence="4" type="ORF">BKA55DRAFT_687671</name>
</gene>
<dbReference type="GeneID" id="70229053"/>
<comment type="caution">
    <text evidence="4">The sequence shown here is derived from an EMBL/GenBank/DDBJ whole genome shotgun (WGS) entry which is preliminary data.</text>
</comment>
<dbReference type="InterPro" id="IPR057230">
    <property type="entry name" value="DUF7908"/>
</dbReference>
<dbReference type="EMBL" id="JAGMUX010000005">
    <property type="protein sequence ID" value="KAH7259372.1"/>
    <property type="molecule type" value="Genomic_DNA"/>
</dbReference>
<keyword evidence="2" id="KW-0732">Signal</keyword>
<evidence type="ECO:0000259" key="3">
    <source>
        <dbReference type="Pfam" id="PF25485"/>
    </source>
</evidence>
<feature type="compositionally biased region" description="Polar residues" evidence="1">
    <location>
        <begin position="424"/>
        <end position="434"/>
    </location>
</feature>
<evidence type="ECO:0000313" key="4">
    <source>
        <dbReference type="EMBL" id="KAH7259372.1"/>
    </source>
</evidence>
<dbReference type="RefSeq" id="XP_046052080.1">
    <property type="nucleotide sequence ID" value="XM_046199099.1"/>
</dbReference>
<dbReference type="OrthoDB" id="3563678at2759"/>
<feature type="compositionally biased region" description="Low complexity" evidence="1">
    <location>
        <begin position="373"/>
        <end position="417"/>
    </location>
</feature>
<protein>
    <recommendedName>
        <fullName evidence="3">DUF7908 domain-containing protein</fullName>
    </recommendedName>
</protein>
<dbReference type="AlphaFoldDB" id="A0A9P9HMJ8"/>
<sequence>MKHQAFIASVLAALDNVAAKQLAPVKVESWCITYLVPLQASSNLTEIAEATEYSSLIPTLEATTAENFSSITTRLSTEPTDGTAIVPTTSVEDELTLTSNTASASSVTEPAGRSIIFLVSLPDNDKRDLNKKATGGFVGNENPGVCTFAAVFTLADDQLLEDGVPIYYSCEEYKELSGQGEPPSDAVTKTFSSSGGGLHFTNAKLPGGQAGFCQVSSGKVYVTFSSGPPDCIPVELSVYGVEQCQNGRLVGLDASSTTSSDLTQSTQNVTSTEESSAQSQTFSASPAGSSSVDVSTSSIPSTTGSPDTATSSSGTITSSLSLSTTTTIQPLSSSLDSSVPQTTGVSIPGIEEVQLSSQSDEKLSETASTPNAVSSDVTLVVTSDSTTDSDDSTTSQNNSNEESTSIDSSETIASSDISTERETSASTDDVSEISTAAGDITTEVTSTTMDASTTAATTIPTVDACVSGITSPDGEPPLDVREEECSDLNVVTVNPATVTVTEVRKRRVVRGIIVAEHVMPVTRNIAPHDDDDVATTIFPTQTPEYATYCDSADEYYDACSSFGVTRFTTTLSTETETKTDIVITN</sequence>
<dbReference type="Proteomes" id="UP000720189">
    <property type="component" value="Unassembled WGS sequence"/>
</dbReference>
<feature type="region of interest" description="Disordered" evidence="1">
    <location>
        <begin position="355"/>
        <end position="445"/>
    </location>
</feature>
<organism evidence="4 5">
    <name type="scientific">Fusarium redolens</name>
    <dbReference type="NCBI Taxonomy" id="48865"/>
    <lineage>
        <taxon>Eukaryota</taxon>
        <taxon>Fungi</taxon>
        <taxon>Dikarya</taxon>
        <taxon>Ascomycota</taxon>
        <taxon>Pezizomycotina</taxon>
        <taxon>Sordariomycetes</taxon>
        <taxon>Hypocreomycetidae</taxon>
        <taxon>Hypocreales</taxon>
        <taxon>Nectriaceae</taxon>
        <taxon>Fusarium</taxon>
        <taxon>Fusarium redolens species complex</taxon>
    </lineage>
</organism>
<accession>A0A9P9HMJ8</accession>
<evidence type="ECO:0000256" key="1">
    <source>
        <dbReference type="SAM" id="MobiDB-lite"/>
    </source>
</evidence>
<feature type="chain" id="PRO_5040202165" description="DUF7908 domain-containing protein" evidence="2">
    <location>
        <begin position="20"/>
        <end position="585"/>
    </location>
</feature>
<name>A0A9P9HMJ8_FUSRE</name>
<dbReference type="Pfam" id="PF25485">
    <property type="entry name" value="DUF7908"/>
    <property type="match status" value="1"/>
</dbReference>
<feature type="domain" description="DUF7908" evidence="3">
    <location>
        <begin position="116"/>
        <end position="241"/>
    </location>
</feature>
<reference evidence="4" key="1">
    <citation type="journal article" date="2021" name="Nat. Commun.">
        <title>Genetic determinants of endophytism in the Arabidopsis root mycobiome.</title>
        <authorList>
            <person name="Mesny F."/>
            <person name="Miyauchi S."/>
            <person name="Thiergart T."/>
            <person name="Pickel B."/>
            <person name="Atanasova L."/>
            <person name="Karlsson M."/>
            <person name="Huettel B."/>
            <person name="Barry K.W."/>
            <person name="Haridas S."/>
            <person name="Chen C."/>
            <person name="Bauer D."/>
            <person name="Andreopoulos W."/>
            <person name="Pangilinan J."/>
            <person name="LaButti K."/>
            <person name="Riley R."/>
            <person name="Lipzen A."/>
            <person name="Clum A."/>
            <person name="Drula E."/>
            <person name="Henrissat B."/>
            <person name="Kohler A."/>
            <person name="Grigoriev I.V."/>
            <person name="Martin F.M."/>
            <person name="Hacquard S."/>
        </authorList>
    </citation>
    <scope>NUCLEOTIDE SEQUENCE</scope>
    <source>
        <strain evidence="4">MPI-CAGE-AT-0023</strain>
    </source>
</reference>
<keyword evidence="5" id="KW-1185">Reference proteome</keyword>
<evidence type="ECO:0000256" key="2">
    <source>
        <dbReference type="SAM" id="SignalP"/>
    </source>
</evidence>
<feature type="region of interest" description="Disordered" evidence="1">
    <location>
        <begin position="252"/>
        <end position="321"/>
    </location>
</feature>